<evidence type="ECO:0000313" key="4">
    <source>
        <dbReference type="Proteomes" id="UP000477722"/>
    </source>
</evidence>
<keyword evidence="4" id="KW-1185">Reference proteome</keyword>
<name>A0A6G4X5I9_9ACTN</name>
<dbReference type="InterPro" id="IPR050879">
    <property type="entry name" value="Acyltransferase_3"/>
</dbReference>
<dbReference type="GO" id="GO:0016747">
    <property type="term" value="F:acyltransferase activity, transferring groups other than amino-acyl groups"/>
    <property type="evidence" value="ECO:0007669"/>
    <property type="project" value="InterPro"/>
</dbReference>
<feature type="transmembrane region" description="Helical" evidence="1">
    <location>
        <begin position="167"/>
        <end position="187"/>
    </location>
</feature>
<evidence type="ECO:0000313" key="3">
    <source>
        <dbReference type="EMBL" id="NGO72117.1"/>
    </source>
</evidence>
<feature type="transmembrane region" description="Helical" evidence="1">
    <location>
        <begin position="309"/>
        <end position="329"/>
    </location>
</feature>
<dbReference type="PANTHER" id="PTHR23028:SF53">
    <property type="entry name" value="ACYL_TRANSF_3 DOMAIN-CONTAINING PROTEIN"/>
    <property type="match status" value="1"/>
</dbReference>
<feature type="transmembrane region" description="Helical" evidence="1">
    <location>
        <begin position="350"/>
        <end position="370"/>
    </location>
</feature>
<dbReference type="InterPro" id="IPR002656">
    <property type="entry name" value="Acyl_transf_3_dom"/>
</dbReference>
<dbReference type="Proteomes" id="UP000477722">
    <property type="component" value="Unassembled WGS sequence"/>
</dbReference>
<keyword evidence="1" id="KW-0472">Membrane</keyword>
<keyword evidence="3" id="KW-0808">Transferase</keyword>
<feature type="transmembrane region" description="Helical" evidence="1">
    <location>
        <begin position="232"/>
        <end position="251"/>
    </location>
</feature>
<feature type="transmembrane region" description="Helical" evidence="1">
    <location>
        <begin position="382"/>
        <end position="404"/>
    </location>
</feature>
<sequence>MASGTSDADFVHHGAAPRDTPAAADRAYAPAVDGLRAVAALLILLIHLGVWTGATVDAATGEETWLGTAVGHTRVGVQIFFVISGYLLYRAWAGAALDGRARPRARVYYWHRFLRIVPAYWVLLLVVLLAWHRDLFGAGWRTVRIVTLQHTFTTYDLPPGWNPLVQIWSLVTEVHFYLLLPLLALVLDRLLRVARRGTALAFGLLGLLGAVSIAWVWLLYDLVPAPETQARNVWLPAFFLCFCAGMAMALLRARAERGALPSAPERFAVRRPWTCWGVALAAYVLITVGKQEWFGPPHAAGGQPGTGEALFNSLLLAFIAWALTAPVLLAPGSGPHRLLARPAMAWLGRISYGIFLWHIAVMHVVIQEVLGESVGTLGMAGFWVLLPVTTAVTVLVAWLSYVLVEAPLRRRFRAAPRP</sequence>
<keyword evidence="1" id="KW-0812">Transmembrane</keyword>
<feature type="transmembrane region" description="Helical" evidence="1">
    <location>
        <begin position="272"/>
        <end position="289"/>
    </location>
</feature>
<proteinExistence type="predicted"/>
<feature type="transmembrane region" description="Helical" evidence="1">
    <location>
        <begin position="199"/>
        <end position="220"/>
    </location>
</feature>
<feature type="transmembrane region" description="Helical" evidence="1">
    <location>
        <begin position="35"/>
        <end position="54"/>
    </location>
</feature>
<reference evidence="3 4" key="1">
    <citation type="submission" date="2020-02" db="EMBL/GenBank/DDBJ databases">
        <title>Whole-genome analyses of novel actinobacteria.</title>
        <authorList>
            <person name="Sahin N."/>
            <person name="Tatar D."/>
        </authorList>
    </citation>
    <scope>NUCLEOTIDE SEQUENCE [LARGE SCALE GENOMIC DNA]</scope>
    <source>
        <strain evidence="3 4">SB3404</strain>
    </source>
</reference>
<feature type="transmembrane region" description="Helical" evidence="1">
    <location>
        <begin position="74"/>
        <end position="92"/>
    </location>
</feature>
<evidence type="ECO:0000259" key="2">
    <source>
        <dbReference type="Pfam" id="PF01757"/>
    </source>
</evidence>
<dbReference type="GO" id="GO:0016020">
    <property type="term" value="C:membrane"/>
    <property type="evidence" value="ECO:0007669"/>
    <property type="project" value="TreeGrafter"/>
</dbReference>
<feature type="domain" description="Acyltransferase 3" evidence="2">
    <location>
        <begin position="31"/>
        <end position="401"/>
    </location>
</feature>
<evidence type="ECO:0000256" key="1">
    <source>
        <dbReference type="SAM" id="Phobius"/>
    </source>
</evidence>
<dbReference type="PANTHER" id="PTHR23028">
    <property type="entry name" value="ACETYLTRANSFERASE"/>
    <property type="match status" value="1"/>
</dbReference>
<dbReference type="Pfam" id="PF01757">
    <property type="entry name" value="Acyl_transf_3"/>
    <property type="match status" value="1"/>
</dbReference>
<comment type="caution">
    <text evidence="3">The sequence shown here is derived from an EMBL/GenBank/DDBJ whole genome shotgun (WGS) entry which is preliminary data.</text>
</comment>
<accession>A0A6G4X5I9</accession>
<feature type="transmembrane region" description="Helical" evidence="1">
    <location>
        <begin position="113"/>
        <end position="131"/>
    </location>
</feature>
<gene>
    <name evidence="3" type="ORF">G5C65_27970</name>
</gene>
<dbReference type="EMBL" id="JAAKZZ010000402">
    <property type="protein sequence ID" value="NGO72117.1"/>
    <property type="molecule type" value="Genomic_DNA"/>
</dbReference>
<dbReference type="GO" id="GO:0009103">
    <property type="term" value="P:lipopolysaccharide biosynthetic process"/>
    <property type="evidence" value="ECO:0007669"/>
    <property type="project" value="TreeGrafter"/>
</dbReference>
<organism evidence="3 4">
    <name type="scientific">Streptomyces boncukensis</name>
    <dbReference type="NCBI Taxonomy" id="2711219"/>
    <lineage>
        <taxon>Bacteria</taxon>
        <taxon>Bacillati</taxon>
        <taxon>Actinomycetota</taxon>
        <taxon>Actinomycetes</taxon>
        <taxon>Kitasatosporales</taxon>
        <taxon>Streptomycetaceae</taxon>
        <taxon>Streptomyces</taxon>
    </lineage>
</organism>
<dbReference type="RefSeq" id="WP_165301805.1">
    <property type="nucleotide sequence ID" value="NZ_JAAKZZ010000402.1"/>
</dbReference>
<keyword evidence="3" id="KW-0012">Acyltransferase</keyword>
<protein>
    <submittedName>
        <fullName evidence="3">Acyltransferase</fullName>
    </submittedName>
</protein>
<dbReference type="AlphaFoldDB" id="A0A6G4X5I9"/>
<keyword evidence="1" id="KW-1133">Transmembrane helix</keyword>